<gene>
    <name evidence="2" type="ORF">BIV57_07885</name>
</gene>
<dbReference type="OrthoDB" id="4234784at2"/>
<name>A0A1J7CEC0_9ACTN</name>
<feature type="compositionally biased region" description="Polar residues" evidence="1">
    <location>
        <begin position="88"/>
        <end position="103"/>
    </location>
</feature>
<feature type="region of interest" description="Disordered" evidence="1">
    <location>
        <begin position="84"/>
        <end position="103"/>
    </location>
</feature>
<reference evidence="2 3" key="1">
    <citation type="submission" date="2016-10" db="EMBL/GenBank/DDBJ databases">
        <title>Genome sequence of Streptomyces gilvigriseus MUSC 26.</title>
        <authorList>
            <person name="Lee L.-H."/>
            <person name="Ser H.-L."/>
        </authorList>
    </citation>
    <scope>NUCLEOTIDE SEQUENCE [LARGE SCALE GENOMIC DNA]</scope>
    <source>
        <strain evidence="2 3">MUSC 26</strain>
    </source>
</reference>
<dbReference type="RefSeq" id="WP_071655993.1">
    <property type="nucleotide sequence ID" value="NZ_MLCF01000034.1"/>
</dbReference>
<accession>A0A1J7CEC0</accession>
<dbReference type="STRING" id="1428644.BIV57_07885"/>
<evidence type="ECO:0000313" key="2">
    <source>
        <dbReference type="EMBL" id="OIV38026.1"/>
    </source>
</evidence>
<dbReference type="Proteomes" id="UP000243342">
    <property type="component" value="Unassembled WGS sequence"/>
</dbReference>
<dbReference type="EMBL" id="MLCF01000034">
    <property type="protein sequence ID" value="OIV38026.1"/>
    <property type="molecule type" value="Genomic_DNA"/>
</dbReference>
<organism evidence="2 3">
    <name type="scientific">Mangrovactinospora gilvigrisea</name>
    <dbReference type="NCBI Taxonomy" id="1428644"/>
    <lineage>
        <taxon>Bacteria</taxon>
        <taxon>Bacillati</taxon>
        <taxon>Actinomycetota</taxon>
        <taxon>Actinomycetes</taxon>
        <taxon>Kitasatosporales</taxon>
        <taxon>Streptomycetaceae</taxon>
        <taxon>Mangrovactinospora</taxon>
    </lineage>
</organism>
<dbReference type="AlphaFoldDB" id="A0A1J7CEC0"/>
<sequence>MSNKVESPMWRALDDLYNDVSAHQTTVAQALKAADKQMDSGKGDVWMGPVARSWGSDLHGHSAGLGSQTSAFLDAVLKERNSLDKEVTPQQAHMEQLQLSGRI</sequence>
<comment type="caution">
    <text evidence="2">The sequence shown here is derived from an EMBL/GenBank/DDBJ whole genome shotgun (WGS) entry which is preliminary data.</text>
</comment>
<protein>
    <submittedName>
        <fullName evidence="2">Uncharacterized protein</fullName>
    </submittedName>
</protein>
<evidence type="ECO:0000256" key="1">
    <source>
        <dbReference type="SAM" id="MobiDB-lite"/>
    </source>
</evidence>
<proteinExistence type="predicted"/>
<evidence type="ECO:0000313" key="3">
    <source>
        <dbReference type="Proteomes" id="UP000243342"/>
    </source>
</evidence>
<keyword evidence="3" id="KW-1185">Reference proteome</keyword>